<evidence type="ECO:0000313" key="5">
    <source>
        <dbReference type="Proteomes" id="UP000321805"/>
    </source>
</evidence>
<evidence type="ECO:0000256" key="2">
    <source>
        <dbReference type="ARBA" id="ARBA00022840"/>
    </source>
</evidence>
<gene>
    <name evidence="4" type="ORF">FSW04_15405</name>
</gene>
<dbReference type="InterPro" id="IPR036388">
    <property type="entry name" value="WH-like_DNA-bd_sf"/>
</dbReference>
<evidence type="ECO:0000259" key="3">
    <source>
        <dbReference type="PROSITE" id="PS50043"/>
    </source>
</evidence>
<reference evidence="4 5" key="1">
    <citation type="journal article" date="2018" name="J. Microbiol.">
        <title>Baekduia soli gen. nov., sp. nov., a novel bacterium isolated from the soil of Baekdu Mountain and proposal of a novel family name, Baekduiaceae fam. nov.</title>
        <authorList>
            <person name="An D.S."/>
            <person name="Siddiqi M.Z."/>
            <person name="Kim K.H."/>
            <person name="Yu H.S."/>
            <person name="Im W.T."/>
        </authorList>
    </citation>
    <scope>NUCLEOTIDE SEQUENCE [LARGE SCALE GENOMIC DNA]</scope>
    <source>
        <strain evidence="4 5">BR7-21</strain>
    </source>
</reference>
<dbReference type="Gene3D" id="3.40.50.300">
    <property type="entry name" value="P-loop containing nucleotide triphosphate hydrolases"/>
    <property type="match status" value="1"/>
</dbReference>
<proteinExistence type="predicted"/>
<dbReference type="GO" id="GO:0004016">
    <property type="term" value="F:adenylate cyclase activity"/>
    <property type="evidence" value="ECO:0007669"/>
    <property type="project" value="TreeGrafter"/>
</dbReference>
<sequence>MASTPTMSRLIGRDAELAALRGALAQAAEGLPALAFVVGESGVGKTRLLDALDEAAREDGARVLTGECIDLGEGELPYAPLIGALRPLVRAGDPALLELPAEARRELAALLPGLADADGGARQSDSDRARAQGRLFEALLAAIDRLARDAPVLLVVEDAHWADRSTRDFLSFLGRNLADEPVLVALSYRPDELHRRHPLRPLLAVLERTPRALRVELGGLQAADIAALAREVTGSEPSPELVDRLVRRSDGNALFVEELLAAGPGPLPPSLSDALMVRVERLPPGAQEVVRTLAVAQPADHALLEALGILDDATLRTALRDAIAGHVLAVDANDRYVFRHVLLREVVYDDLLPGERAELHRATARALEARLPGDGGPGLAAAIAHHFHRSGDQPEALRTAIRAADAATAAHAEADAAQFLERALELWERVVEPKAHVDAGRMDHVDLLLRTARAHRNNDDGRRLTLVKEALREARAADPDDPRVPLLLQQRALAEWGLGRGEASRASLDLARRLLPDDAPATERVRLTISRMKLATLQSRYGETIALAEEVLPQLPDTPDGALLRAETYNNFGLALIMTDRHEEGVAALRESAALARAAGDFVLLSISYVNLADALQLSGLSDEARAVTEEALGAVDDGVPGRAWVPTMAAELAIDRGDYDEAEAHLRSTGRTSGNTRVNVELRRAELALCRGDDDVARDSLEEVEAPLVDSLEPQFVAVAGVLRAELDRRNGHPVCAREAVEAALERLEFCSDDTVRLGRLALTGVAIEADLAQRARDLGDAEAEADAVARAAIMLSRAEAAAAAGRPLERAYAVTARAHRLRATGEDPGDAWLLAAQAWTDLGRPLPAVAAQRHGIEACLAHGRRDDGAQTARLALAAARELGAGWLTAELEALVARARLAVQAPAGAVDGSVAPGDEDPFGLTPREHQVLALVARGATNREIGAELFMAEKTASVHVSRILSKLDVRSRTEAAAVAHRLGLGS</sequence>
<accession>A0A5B8U6V3</accession>
<dbReference type="OrthoDB" id="5476461at2"/>
<dbReference type="EMBL" id="CP042430">
    <property type="protein sequence ID" value="QEC48824.1"/>
    <property type="molecule type" value="Genomic_DNA"/>
</dbReference>
<dbReference type="SUPFAM" id="SSF48452">
    <property type="entry name" value="TPR-like"/>
    <property type="match status" value="2"/>
</dbReference>
<dbReference type="InterPro" id="IPR011990">
    <property type="entry name" value="TPR-like_helical_dom_sf"/>
</dbReference>
<dbReference type="Gene3D" id="1.10.10.10">
    <property type="entry name" value="Winged helix-like DNA-binding domain superfamily/Winged helix DNA-binding domain"/>
    <property type="match status" value="1"/>
</dbReference>
<dbReference type="Gene3D" id="1.25.40.10">
    <property type="entry name" value="Tetratricopeptide repeat domain"/>
    <property type="match status" value="2"/>
</dbReference>
<dbReference type="InterPro" id="IPR041664">
    <property type="entry name" value="AAA_16"/>
</dbReference>
<name>A0A5B8U6V3_9ACTN</name>
<dbReference type="PANTHER" id="PTHR16305">
    <property type="entry name" value="TESTICULAR SOLUBLE ADENYLYL CYCLASE"/>
    <property type="match status" value="1"/>
</dbReference>
<dbReference type="PRINTS" id="PR00038">
    <property type="entry name" value="HTHLUXR"/>
</dbReference>
<dbReference type="Proteomes" id="UP000321805">
    <property type="component" value="Chromosome"/>
</dbReference>
<dbReference type="SUPFAM" id="SSF46894">
    <property type="entry name" value="C-terminal effector domain of the bipartite response regulators"/>
    <property type="match status" value="1"/>
</dbReference>
<dbReference type="SMART" id="SM00421">
    <property type="entry name" value="HTH_LUXR"/>
    <property type="match status" value="1"/>
</dbReference>
<dbReference type="GO" id="GO:0005737">
    <property type="term" value="C:cytoplasm"/>
    <property type="evidence" value="ECO:0007669"/>
    <property type="project" value="TreeGrafter"/>
</dbReference>
<dbReference type="RefSeq" id="WP_146920788.1">
    <property type="nucleotide sequence ID" value="NZ_CP042430.1"/>
</dbReference>
<dbReference type="GO" id="GO:0003677">
    <property type="term" value="F:DNA binding"/>
    <property type="evidence" value="ECO:0007669"/>
    <property type="project" value="InterPro"/>
</dbReference>
<evidence type="ECO:0000313" key="4">
    <source>
        <dbReference type="EMBL" id="QEC48824.1"/>
    </source>
</evidence>
<dbReference type="Pfam" id="PF00196">
    <property type="entry name" value="GerE"/>
    <property type="match status" value="1"/>
</dbReference>
<feature type="domain" description="HTH luxR-type" evidence="3">
    <location>
        <begin position="918"/>
        <end position="983"/>
    </location>
</feature>
<dbReference type="AlphaFoldDB" id="A0A5B8U6V3"/>
<dbReference type="CDD" id="cd06170">
    <property type="entry name" value="LuxR_C_like"/>
    <property type="match status" value="1"/>
</dbReference>
<dbReference type="PANTHER" id="PTHR16305:SF35">
    <property type="entry name" value="TRANSCRIPTIONAL ACTIVATOR DOMAIN"/>
    <property type="match status" value="1"/>
</dbReference>
<dbReference type="InterPro" id="IPR027417">
    <property type="entry name" value="P-loop_NTPase"/>
</dbReference>
<evidence type="ECO:0000256" key="1">
    <source>
        <dbReference type="ARBA" id="ARBA00022741"/>
    </source>
</evidence>
<keyword evidence="2" id="KW-0067">ATP-binding</keyword>
<dbReference type="GO" id="GO:0005524">
    <property type="term" value="F:ATP binding"/>
    <property type="evidence" value="ECO:0007669"/>
    <property type="project" value="UniProtKB-KW"/>
</dbReference>
<organism evidence="4 5">
    <name type="scientific">Baekduia soli</name>
    <dbReference type="NCBI Taxonomy" id="496014"/>
    <lineage>
        <taxon>Bacteria</taxon>
        <taxon>Bacillati</taxon>
        <taxon>Actinomycetota</taxon>
        <taxon>Thermoleophilia</taxon>
        <taxon>Solirubrobacterales</taxon>
        <taxon>Baekduiaceae</taxon>
        <taxon>Baekduia</taxon>
    </lineage>
</organism>
<dbReference type="Pfam" id="PF13191">
    <property type="entry name" value="AAA_16"/>
    <property type="match status" value="1"/>
</dbReference>
<dbReference type="SUPFAM" id="SSF52540">
    <property type="entry name" value="P-loop containing nucleoside triphosphate hydrolases"/>
    <property type="match status" value="1"/>
</dbReference>
<dbReference type="PROSITE" id="PS50043">
    <property type="entry name" value="HTH_LUXR_2"/>
    <property type="match status" value="1"/>
</dbReference>
<keyword evidence="5" id="KW-1185">Reference proteome</keyword>
<dbReference type="InterPro" id="IPR000792">
    <property type="entry name" value="Tscrpt_reg_LuxR_C"/>
</dbReference>
<dbReference type="InterPro" id="IPR016032">
    <property type="entry name" value="Sig_transdc_resp-reg_C-effctor"/>
</dbReference>
<protein>
    <submittedName>
        <fullName evidence="4">AAA family ATPase</fullName>
    </submittedName>
</protein>
<dbReference type="KEGG" id="bsol:FSW04_15405"/>
<keyword evidence="1" id="KW-0547">Nucleotide-binding</keyword>
<dbReference type="GO" id="GO:0006355">
    <property type="term" value="P:regulation of DNA-templated transcription"/>
    <property type="evidence" value="ECO:0007669"/>
    <property type="project" value="InterPro"/>
</dbReference>